<evidence type="ECO:0000313" key="4">
    <source>
        <dbReference type="Proteomes" id="UP000054785"/>
    </source>
</evidence>
<accession>A0A0W0U7Z0</accession>
<keyword evidence="2" id="KW-0812">Transmembrane</keyword>
<feature type="compositionally biased region" description="Low complexity" evidence="1">
    <location>
        <begin position="701"/>
        <end position="719"/>
    </location>
</feature>
<dbReference type="AlphaFoldDB" id="A0A0W0U7Z0"/>
<evidence type="ECO:0000313" key="3">
    <source>
        <dbReference type="EMBL" id="KTD04040.1"/>
    </source>
</evidence>
<reference evidence="3 4" key="1">
    <citation type="submission" date="2015-11" db="EMBL/GenBank/DDBJ databases">
        <title>Genomic analysis of 38 Legionella species identifies large and diverse effector repertoires.</title>
        <authorList>
            <person name="Burstein D."/>
            <person name="Amaro F."/>
            <person name="Zusman T."/>
            <person name="Lifshitz Z."/>
            <person name="Cohen O."/>
            <person name="Gilbert J.A."/>
            <person name="Pupko T."/>
            <person name="Shuman H.A."/>
            <person name="Segal G."/>
        </authorList>
    </citation>
    <scope>NUCLEOTIDE SEQUENCE [LARGE SCALE GENOMIC DNA]</scope>
    <source>
        <strain evidence="3 4">ATCC 49504</strain>
    </source>
</reference>
<keyword evidence="2" id="KW-0472">Membrane</keyword>
<feature type="region of interest" description="Disordered" evidence="1">
    <location>
        <begin position="673"/>
        <end position="722"/>
    </location>
</feature>
<dbReference type="RefSeq" id="WP_058387064.1">
    <property type="nucleotide sequence ID" value="NZ_LNYC01000006.1"/>
</dbReference>
<evidence type="ECO:0000256" key="1">
    <source>
        <dbReference type="SAM" id="MobiDB-lite"/>
    </source>
</evidence>
<organism evidence="3 4">
    <name type="scientific">Legionella geestiana</name>
    <dbReference type="NCBI Taxonomy" id="45065"/>
    <lineage>
        <taxon>Bacteria</taxon>
        <taxon>Pseudomonadati</taxon>
        <taxon>Pseudomonadota</taxon>
        <taxon>Gammaproteobacteria</taxon>
        <taxon>Legionellales</taxon>
        <taxon>Legionellaceae</taxon>
        <taxon>Legionella</taxon>
    </lineage>
</organism>
<dbReference type="Proteomes" id="UP000054785">
    <property type="component" value="Unassembled WGS sequence"/>
</dbReference>
<sequence>MPDTNNPFILMQTDVSKFLLVEIEGYRIYAENEVALAKMREALVQGEAINWNSSTVHKMMQYGKRLNQSGTITIIAFDRQHVAPGLSGLCIPKADGTMEIHLGTLKNCNVSSMVHEVAHACLELGHAPDKSSELFTRNAADAKSMREGYCRDYHNHTKNRAAYDKPRKEIARILFKSPAGYQAERFCAERVAHGLQALACSETLCEEIAPAFSQALRKYVQAEISIKQAVLLPVATKRKPDLFAVPKSAASVREKLLNRGRTTTATAQTSSVRPETVPLTQDFAQQSQAQRRPFPFTSRQIFNFCEKTLKFVASTTAWLHARHRHEYLKEHGWLFHNSAAAAIAFTTVSAHLSAWSRLYSINPAAATLLAAASLFAYTPDQEATFKTAWDKLRPEDFNHPTPGEADENLIHFRNPWGPCHGIKEEILQQMGPQALLFHHDFAESWLLEKGLRAVGTGVNFIMDTITAGIDVTAKCLLSMDKSHEETWALLTPDDFVPMTPSEADHHLAHHGSPWKLKPEILAGLGASAMLLNPEYQEAAFWISGAKALSAGIDAIASVPDKCEAARRELEPGDFNQPTKEQAEYNLIHHGNPWGPCAGIKADKLRDMGPGALLLVHEGNEAWFWIKGAKGIADWVQSWQDTLYGEAKLPGQPLGTESPRTAWQALSNLKKLSQDLRLPGTSRQPNPKRDIISETLRPPAPQTSIPTSSSSMDTMTASGSLTSSQPQYDLKYVSELRDKIRKSCNPKSTLKEQQQAILPTPKNPASGARFHFDIRGNQEGFSVVGGVTVTGFKLSSLALLGGAAVLGGLVLGVSWYYQRKRFKKQMKRIKKQCRFVGEEMQETQQIFNEACDALQALLDAPENAPNITTLLKNAQQALARADHHSDMMLKKYISLAYDRHVKLDVAKTTSLSLEDLEKLLASNAPLPPHIREKLADFIENHHDKFVDHGDGKGSVIHQTSHSEHAPRKQTREYIKKFLPDLHNMDEGVDAMLAQLGLYEAYQELQEIAGQLNQKHDDYLNGKIHSKDLCHVTNQYIKKLQEIIDKYLCTGQKIISTPRSVPRCSRRPS</sequence>
<comment type="caution">
    <text evidence="3">The sequence shown here is derived from an EMBL/GenBank/DDBJ whole genome shotgun (WGS) entry which is preliminary data.</text>
</comment>
<feature type="non-terminal residue" evidence="3">
    <location>
        <position position="1067"/>
    </location>
</feature>
<name>A0A0W0U7Z0_9GAMM</name>
<gene>
    <name evidence="3" type="ORF">Lgee_0283</name>
</gene>
<dbReference type="EMBL" id="LNYC01000006">
    <property type="protein sequence ID" value="KTD04040.1"/>
    <property type="molecule type" value="Genomic_DNA"/>
</dbReference>
<proteinExistence type="predicted"/>
<keyword evidence="2" id="KW-1133">Transmembrane helix</keyword>
<protein>
    <submittedName>
        <fullName evidence="3">Uncharacterized protein</fullName>
    </submittedName>
</protein>
<evidence type="ECO:0000256" key="2">
    <source>
        <dbReference type="SAM" id="Phobius"/>
    </source>
</evidence>
<keyword evidence="4" id="KW-1185">Reference proteome</keyword>
<feature type="transmembrane region" description="Helical" evidence="2">
    <location>
        <begin position="796"/>
        <end position="816"/>
    </location>
</feature>